<dbReference type="SUPFAM" id="SSF46565">
    <property type="entry name" value="Chaperone J-domain"/>
    <property type="match status" value="1"/>
</dbReference>
<protein>
    <recommendedName>
        <fullName evidence="1">J domain-containing protein</fullName>
    </recommendedName>
</protein>
<dbReference type="PROSITE" id="PS00636">
    <property type="entry name" value="DNAJ_1"/>
    <property type="match status" value="1"/>
</dbReference>
<sequence length="743" mass="84666">MEPSSMASLLKRYSVPLTLLSLAIFFQLIVTPSVFPRSHYDVLGVPRYSSVEEVREAYGRLSSKWNSDKEATVTEEYVKIRYAFELLTDPLWKRDYDLFGIDEKLHAVKKVVESNMGKRFSEVNLPLLSASSPDLVDDAFDELTYEEFYSTIGNTSSWLIQVYSLRSDNCAQFSSNWRRIARLLDGVANTSMVELGKSKLAAYLADRKSTGQPFFRNGLPLLVALPLGCRNSDCLVRYQGEHSVDAVTDWFATYILGLPRILYYSKETLGQNFIAKSGHHKVKVIFFSRSGERAAPFLRQAAKDYWAYASFALVLWREEESSLWWNTFEVESAPAIIFLKDPGVKPVVFHGAVNSSSFSSMMERNKIQDLPQLRSVTSMEMGCDARGYSRAGNDTTTWYCVILAGRPSQELTKMRETIRSVQAILSSDGKSSANNKDAISVPLKASAALIERRLTFTWLDGEVQKKYCFFYLHSESSYETCGPRRDLTDVPQLFIVRYKRNFTEDETNAKRKHKTMWDTYREDNEHLASQLVARYNGSDSVPEIMKWVAQIIDDGDSTDLPFYEIYHRLLLLCLGQLSYLEEQETTAVSRSDLESEFELWLKEYRVETPELIPEDGDPMWSKGAQRIVSTSKSIRHKISSIVTGLYDWMGDPRVGPILLLSALLSFGGIYLQKDQSTQPVQPSTECKDHSVYGVLHTSAIWTRDKKKPTTRSDKLRATRFLFLHNITKFQPVQTQVLPSSNPS</sequence>
<dbReference type="SMART" id="SM00271">
    <property type="entry name" value="DnaJ"/>
    <property type="match status" value="1"/>
</dbReference>
<dbReference type="Proteomes" id="UP001417504">
    <property type="component" value="Unassembled WGS sequence"/>
</dbReference>
<dbReference type="CDD" id="cd06257">
    <property type="entry name" value="DnaJ"/>
    <property type="match status" value="1"/>
</dbReference>
<evidence type="ECO:0000313" key="2">
    <source>
        <dbReference type="EMBL" id="KAK9116667.1"/>
    </source>
</evidence>
<dbReference type="InterPro" id="IPR018253">
    <property type="entry name" value="DnaJ_domain_CS"/>
</dbReference>
<dbReference type="Gene3D" id="1.10.287.110">
    <property type="entry name" value="DnaJ domain"/>
    <property type="match status" value="1"/>
</dbReference>
<dbReference type="EMBL" id="JBBNAE010000006">
    <property type="protein sequence ID" value="KAK9116667.1"/>
    <property type="molecule type" value="Genomic_DNA"/>
</dbReference>
<dbReference type="InterPro" id="IPR052448">
    <property type="entry name" value="DnaJ_C16_autophagy_reg"/>
</dbReference>
<evidence type="ECO:0000259" key="1">
    <source>
        <dbReference type="PROSITE" id="PS50076"/>
    </source>
</evidence>
<dbReference type="Pfam" id="PF00226">
    <property type="entry name" value="DnaJ"/>
    <property type="match status" value="1"/>
</dbReference>
<dbReference type="InterPro" id="IPR036869">
    <property type="entry name" value="J_dom_sf"/>
</dbReference>
<dbReference type="InterPro" id="IPR001623">
    <property type="entry name" value="DnaJ_domain"/>
</dbReference>
<dbReference type="InterPro" id="IPR036249">
    <property type="entry name" value="Thioredoxin-like_sf"/>
</dbReference>
<comment type="caution">
    <text evidence="2">The sequence shown here is derived from an EMBL/GenBank/DDBJ whole genome shotgun (WGS) entry which is preliminary data.</text>
</comment>
<accession>A0AAP0IJR2</accession>
<evidence type="ECO:0000313" key="3">
    <source>
        <dbReference type="Proteomes" id="UP001417504"/>
    </source>
</evidence>
<proteinExistence type="predicted"/>
<keyword evidence="3" id="KW-1185">Reference proteome</keyword>
<dbReference type="PANTHER" id="PTHR44303:SF2">
    <property type="entry name" value="DNAJ HOMOLOG SUBFAMILY C MEMBER 16"/>
    <property type="match status" value="1"/>
</dbReference>
<name>A0AAP0IJR2_9MAGN</name>
<dbReference type="PANTHER" id="PTHR44303">
    <property type="entry name" value="DNAJ HOMOLOG SUBFAMILY C MEMBER 16"/>
    <property type="match status" value="1"/>
</dbReference>
<feature type="domain" description="J" evidence="1">
    <location>
        <begin position="38"/>
        <end position="100"/>
    </location>
</feature>
<dbReference type="PROSITE" id="PS50076">
    <property type="entry name" value="DNAJ_2"/>
    <property type="match status" value="1"/>
</dbReference>
<dbReference type="AlphaFoldDB" id="A0AAP0IJR2"/>
<reference evidence="2 3" key="1">
    <citation type="submission" date="2024-01" db="EMBL/GenBank/DDBJ databases">
        <title>Genome assemblies of Stephania.</title>
        <authorList>
            <person name="Yang L."/>
        </authorList>
    </citation>
    <scope>NUCLEOTIDE SEQUENCE [LARGE SCALE GENOMIC DNA]</scope>
    <source>
        <strain evidence="2">QJT</strain>
        <tissue evidence="2">Leaf</tissue>
    </source>
</reference>
<dbReference type="SUPFAM" id="SSF52833">
    <property type="entry name" value="Thioredoxin-like"/>
    <property type="match status" value="1"/>
</dbReference>
<organism evidence="2 3">
    <name type="scientific">Stephania japonica</name>
    <dbReference type="NCBI Taxonomy" id="461633"/>
    <lineage>
        <taxon>Eukaryota</taxon>
        <taxon>Viridiplantae</taxon>
        <taxon>Streptophyta</taxon>
        <taxon>Embryophyta</taxon>
        <taxon>Tracheophyta</taxon>
        <taxon>Spermatophyta</taxon>
        <taxon>Magnoliopsida</taxon>
        <taxon>Ranunculales</taxon>
        <taxon>Menispermaceae</taxon>
        <taxon>Menispermoideae</taxon>
        <taxon>Cissampelideae</taxon>
        <taxon>Stephania</taxon>
    </lineage>
</organism>
<gene>
    <name evidence="2" type="ORF">Sjap_015614</name>
</gene>